<dbReference type="EMBL" id="JAXAVW010000044">
    <property type="protein sequence ID" value="MDX8036388.1"/>
    <property type="molecule type" value="Genomic_DNA"/>
</dbReference>
<dbReference type="Proteomes" id="UP001285521">
    <property type="component" value="Unassembled WGS sequence"/>
</dbReference>
<keyword evidence="5" id="KW-0732">Signal</keyword>
<evidence type="ECO:0000256" key="3">
    <source>
        <dbReference type="ARBA" id="ARBA00022801"/>
    </source>
</evidence>
<gene>
    <name evidence="7" type="ORF">SK803_39865</name>
</gene>
<evidence type="ECO:0000256" key="1">
    <source>
        <dbReference type="ARBA" id="ARBA00004613"/>
    </source>
</evidence>
<evidence type="ECO:0000259" key="6">
    <source>
        <dbReference type="SMART" id="SM00495"/>
    </source>
</evidence>
<dbReference type="PROSITE" id="PS50292">
    <property type="entry name" value="PEROXIDASE_3"/>
    <property type="match status" value="1"/>
</dbReference>
<dbReference type="Gene3D" id="2.10.10.20">
    <property type="entry name" value="Carbohydrate-binding module superfamily 5/12"/>
    <property type="match status" value="1"/>
</dbReference>
<evidence type="ECO:0000313" key="7">
    <source>
        <dbReference type="EMBL" id="MDX8036388.1"/>
    </source>
</evidence>
<accession>A0ABU4TDY8</accession>
<evidence type="ECO:0000256" key="4">
    <source>
        <dbReference type="ARBA" id="ARBA00023180"/>
    </source>
</evidence>
<dbReference type="RefSeq" id="WP_319971386.1">
    <property type="nucleotide sequence ID" value="NZ_JAXAVW010000044.1"/>
</dbReference>
<reference evidence="7 8" key="2">
    <citation type="submission" date="2023-11" db="EMBL/GenBank/DDBJ databases">
        <authorList>
            <person name="Lara A.C."/>
            <person name="Chronakova A."/>
        </authorList>
    </citation>
    <scope>NUCLEOTIDE SEQUENCE [LARGE SCALE GENOMIC DNA]</scope>
    <source>
        <strain evidence="7 8">BCCO 10_0856</strain>
    </source>
</reference>
<feature type="signal peptide" evidence="5">
    <location>
        <begin position="1"/>
        <end position="23"/>
    </location>
</feature>
<keyword evidence="2" id="KW-0964">Secreted</keyword>
<dbReference type="GO" id="GO:0004601">
    <property type="term" value="F:peroxidase activity"/>
    <property type="evidence" value="ECO:0007669"/>
    <property type="project" value="UniProtKB-KW"/>
</dbReference>
<comment type="caution">
    <text evidence="7">The sequence shown here is derived from an EMBL/GenBank/DDBJ whole genome shotgun (WGS) entry which is preliminary data.</text>
</comment>
<evidence type="ECO:0000313" key="8">
    <source>
        <dbReference type="Proteomes" id="UP001285521"/>
    </source>
</evidence>
<keyword evidence="7" id="KW-0575">Peroxidase</keyword>
<reference evidence="7 8" key="1">
    <citation type="submission" date="2023-11" db="EMBL/GenBank/DDBJ databases">
        <title>Lentzea sokolovensis, sp. nov., Lentzea kristufkii, sp. nov., and Lentzea miocenensis, sp. nov., rare actinobacteria from Sokolov Coal Basin, Miocene lacustrine sediment, Czech Republic.</title>
        <authorList>
            <person name="Lara A."/>
            <person name="Kotroba L."/>
            <person name="Nouioui I."/>
            <person name="Neumann-Schaal M."/>
            <person name="Mast Y."/>
            <person name="Chronakova A."/>
        </authorList>
    </citation>
    <scope>NUCLEOTIDE SEQUENCE [LARGE SCALE GENOMIC DNA]</scope>
    <source>
        <strain evidence="7 8">BCCO 10_0856</strain>
    </source>
</reference>
<feature type="chain" id="PRO_5045804533" evidence="5">
    <location>
        <begin position="24"/>
        <end position="689"/>
    </location>
</feature>
<keyword evidence="4" id="KW-0325">Glycoprotein</keyword>
<keyword evidence="3" id="KW-0378">Hydrolase</keyword>
<dbReference type="InterPro" id="IPR036573">
    <property type="entry name" value="CBM_sf_5/12"/>
</dbReference>
<dbReference type="Pfam" id="PF02839">
    <property type="entry name" value="CBM_5_12"/>
    <property type="match status" value="1"/>
</dbReference>
<dbReference type="InterPro" id="IPR003610">
    <property type="entry name" value="CBM5/12"/>
</dbReference>
<evidence type="ECO:0000256" key="2">
    <source>
        <dbReference type="ARBA" id="ARBA00022525"/>
    </source>
</evidence>
<evidence type="ECO:0000256" key="5">
    <source>
        <dbReference type="SAM" id="SignalP"/>
    </source>
</evidence>
<sequence>MGTLLPVAAAAVLVLTGSAGVSAKPLDVLACTDLSTRTLDGSCNNLAHPEWGKTNTEYLRVAAARYADGVARPLGGPNERYVSNRLYNDSAQNLFSERGVSQWGFVWGQFMDHTFGLRQEAGGENAPIPFNRSDPLEEFRNDIGNIGFQRTPAAPGTGTGNTVRQQINTVDSYIDGSSVYGSDAARVEWLREGPVDGNLANNGARLLLDNGFLPRRDFRGNASTAPVMAADGRLRATPGRAMVAGDVRANENAALTATHSLFALEHNRIVNALPRSLPAATAFDIARRVVGAEQQYITYTEFLPALGVSLAPYRGYNPNVNAALSNEFAVVGYRAHSFIHGELEPIAPEGTYTEAQLEAFEAQGIEVEHEDGNVVLVVPLNIAFFNPDLLRGIGLGPVLKGIGAEPEYKNDAQIDNQLRSVLFQIPVPGNPGCLDGPQLPQCFRAVTDLAAIDIARGRDHGLPLYNDLRRAYGLAQKTTFNAITGESSSTFPNDPLINPNDPVNDPDTLDFVRLRDGAGNVVPLDVAAAADAMGVTGVRRSSDAARMRAMYSDVNRLDAFVGMSAEPHRSGHELGELQEAIWKKQFENLRDGDRFFYLNDPVLADIQARYGISYRRTLGQIIEQNTGTDVEANVFLSDIPILPAWANATAYAIDDVIVYRGQTYVCRQAHRSQLDWTPPVTPALWRLVS</sequence>
<keyword evidence="8" id="KW-1185">Reference proteome</keyword>
<keyword evidence="7" id="KW-0560">Oxidoreductase</keyword>
<dbReference type="PANTHER" id="PTHR11475:SF4">
    <property type="entry name" value="CHORION PEROXIDASE"/>
    <property type="match status" value="1"/>
</dbReference>
<comment type="subcellular location">
    <subcellularLocation>
        <location evidence="1">Secreted</location>
    </subcellularLocation>
</comment>
<dbReference type="SUPFAM" id="SSF51055">
    <property type="entry name" value="Carbohydrate binding domain"/>
    <property type="match status" value="1"/>
</dbReference>
<dbReference type="Gene3D" id="1.10.640.10">
    <property type="entry name" value="Haem peroxidase domain superfamily, animal type"/>
    <property type="match status" value="1"/>
</dbReference>
<dbReference type="PANTHER" id="PTHR11475">
    <property type="entry name" value="OXIDASE/PEROXIDASE"/>
    <property type="match status" value="1"/>
</dbReference>
<dbReference type="InterPro" id="IPR037120">
    <property type="entry name" value="Haem_peroxidase_sf_animal"/>
</dbReference>
<organism evidence="7 8">
    <name type="scientific">Lentzea miocenica</name>
    <dbReference type="NCBI Taxonomy" id="3095431"/>
    <lineage>
        <taxon>Bacteria</taxon>
        <taxon>Bacillati</taxon>
        <taxon>Actinomycetota</taxon>
        <taxon>Actinomycetes</taxon>
        <taxon>Pseudonocardiales</taxon>
        <taxon>Pseudonocardiaceae</taxon>
        <taxon>Lentzea</taxon>
    </lineage>
</organism>
<proteinExistence type="predicted"/>
<feature type="domain" description="Chitin-binding type-3" evidence="6">
    <location>
        <begin position="642"/>
        <end position="688"/>
    </location>
</feature>
<dbReference type="InterPro" id="IPR010255">
    <property type="entry name" value="Haem_peroxidase_sf"/>
</dbReference>
<name>A0ABU4TDY8_9PSEU</name>
<dbReference type="Pfam" id="PF03098">
    <property type="entry name" value="An_peroxidase"/>
    <property type="match status" value="2"/>
</dbReference>
<protein>
    <submittedName>
        <fullName evidence="7">Peroxidase family protein</fullName>
    </submittedName>
</protein>
<dbReference type="CDD" id="cd12214">
    <property type="entry name" value="ChiA1_BD"/>
    <property type="match status" value="1"/>
</dbReference>
<dbReference type="InterPro" id="IPR019791">
    <property type="entry name" value="Haem_peroxidase_animal"/>
</dbReference>
<dbReference type="SUPFAM" id="SSF48113">
    <property type="entry name" value="Heme-dependent peroxidases"/>
    <property type="match status" value="1"/>
</dbReference>
<dbReference type="SMART" id="SM00495">
    <property type="entry name" value="ChtBD3"/>
    <property type="match status" value="1"/>
</dbReference>